<evidence type="ECO:0008006" key="3">
    <source>
        <dbReference type="Google" id="ProtNLM"/>
    </source>
</evidence>
<name>A0A2U3IDH7_9BURK</name>
<dbReference type="Gene3D" id="3.20.20.150">
    <property type="entry name" value="Divalent-metal-dependent TIM barrel enzymes"/>
    <property type="match status" value="1"/>
</dbReference>
<dbReference type="RefSeq" id="WP_216858896.1">
    <property type="nucleotide sequence ID" value="NZ_OGTP01000027.1"/>
</dbReference>
<dbReference type="SUPFAM" id="SSF51658">
    <property type="entry name" value="Xylose isomerase-like"/>
    <property type="match status" value="2"/>
</dbReference>
<dbReference type="Proteomes" id="UP000238169">
    <property type="component" value="Unassembled WGS sequence"/>
</dbReference>
<proteinExistence type="predicted"/>
<accession>A0A2U3IDH7</accession>
<evidence type="ECO:0000313" key="1">
    <source>
        <dbReference type="EMBL" id="SPB18190.1"/>
    </source>
</evidence>
<sequence>MAIKRGVSLYSFQQSQFFKELDLEAQIREVGQNLRGADGIEIIDEMSLRYPNPRDEFLKQWFGWMEKYGTTPVTMDVGMDVLQFRDHVMTYEECADRLRHDIRLAKTLGFKNVRVLSVVPIEILISALPLAESLDIRLGKEIHQPMRLEGQQVTEILDYVTKTGTRHLGIVPDLGIFQTRPSEALLGSFERKGAQSAACDASVELAEKIDAGDVDFEVSDLMNYTAGNVRSAFTRFLKTGECEAGIATVFGAVKRFADEQIENAQELDYTVVAEALMLSRTSAETLRQIAGSVVGVHGKFYNMSEVPGKPGQFQDIAIDYKSAISALKDGGFDGYINSEYEGQRYYQDRGREDMKSEVDQVRRHQEMLSRLLSH</sequence>
<evidence type="ECO:0000313" key="2">
    <source>
        <dbReference type="Proteomes" id="UP000238169"/>
    </source>
</evidence>
<gene>
    <name evidence="1" type="ORF">NOV72_05389</name>
</gene>
<dbReference type="InterPro" id="IPR036237">
    <property type="entry name" value="Xyl_isomerase-like_sf"/>
</dbReference>
<reference evidence="2" key="1">
    <citation type="submission" date="2018-01" db="EMBL/GenBank/DDBJ databases">
        <authorList>
            <person name="Peeters C."/>
        </authorList>
    </citation>
    <scope>NUCLEOTIDE SEQUENCE [LARGE SCALE GENOMIC DNA]</scope>
</reference>
<protein>
    <recommendedName>
        <fullName evidence="3">Xylose isomerase-like TIM barrel</fullName>
    </recommendedName>
</protein>
<keyword evidence="2" id="KW-1185">Reference proteome</keyword>
<dbReference type="AlphaFoldDB" id="A0A2U3IDH7"/>
<organism evidence="1 2">
    <name type="scientific">Caballeronia novacaledonica</name>
    <dbReference type="NCBI Taxonomy" id="1544861"/>
    <lineage>
        <taxon>Bacteria</taxon>
        <taxon>Pseudomonadati</taxon>
        <taxon>Pseudomonadota</taxon>
        <taxon>Betaproteobacteria</taxon>
        <taxon>Burkholderiales</taxon>
        <taxon>Burkholderiaceae</taxon>
        <taxon>Caballeronia</taxon>
    </lineage>
</organism>
<dbReference type="EMBL" id="OGTP01000027">
    <property type="protein sequence ID" value="SPB18190.1"/>
    <property type="molecule type" value="Genomic_DNA"/>
</dbReference>